<dbReference type="SUPFAM" id="SSF53254">
    <property type="entry name" value="Phosphoglycerate mutase-like"/>
    <property type="match status" value="1"/>
</dbReference>
<proteinExistence type="predicted"/>
<reference evidence="1" key="1">
    <citation type="submission" date="2021-03" db="EMBL/GenBank/DDBJ databases">
        <title>Roseibium sp. CAU 1637 isolated from Incheon.</title>
        <authorList>
            <person name="Kim W."/>
        </authorList>
    </citation>
    <scope>NUCLEOTIDE SEQUENCE</scope>
    <source>
        <strain evidence="1">CAU 1637</strain>
    </source>
</reference>
<dbReference type="Pfam" id="PF00300">
    <property type="entry name" value="His_Phos_1"/>
    <property type="match status" value="1"/>
</dbReference>
<evidence type="ECO:0000313" key="1">
    <source>
        <dbReference type="EMBL" id="MBO0346438.1"/>
    </source>
</evidence>
<name>A0A939EQ26_9HYPH</name>
<dbReference type="AlphaFoldDB" id="A0A939EQ26"/>
<evidence type="ECO:0000313" key="2">
    <source>
        <dbReference type="Proteomes" id="UP000664779"/>
    </source>
</evidence>
<dbReference type="RefSeq" id="WP_206942203.1">
    <property type="nucleotide sequence ID" value="NZ_JAFLNF010000006.1"/>
</dbReference>
<protein>
    <submittedName>
        <fullName evidence="1">Histidine phosphatase family protein</fullName>
    </submittedName>
</protein>
<comment type="caution">
    <text evidence="1">The sequence shown here is derived from an EMBL/GenBank/DDBJ whole genome shotgun (WGS) entry which is preliminary data.</text>
</comment>
<keyword evidence="2" id="KW-1185">Reference proteome</keyword>
<organism evidence="1 2">
    <name type="scientific">Roseibium limicola</name>
    <dbReference type="NCBI Taxonomy" id="2816037"/>
    <lineage>
        <taxon>Bacteria</taxon>
        <taxon>Pseudomonadati</taxon>
        <taxon>Pseudomonadota</taxon>
        <taxon>Alphaproteobacteria</taxon>
        <taxon>Hyphomicrobiales</taxon>
        <taxon>Stappiaceae</taxon>
        <taxon>Roseibium</taxon>
    </lineage>
</organism>
<dbReference type="Proteomes" id="UP000664779">
    <property type="component" value="Unassembled WGS sequence"/>
</dbReference>
<dbReference type="Gene3D" id="3.40.50.1240">
    <property type="entry name" value="Phosphoglycerate mutase-like"/>
    <property type="match status" value="1"/>
</dbReference>
<sequence length="192" mass="21204">MSFCIYLTHPHVQIEPSVPIPHWGLSDKGRAHAETATDQSWAGAIRHVISSHERKAIETAEVFADAQGLSVRQVTAQHENDRSATGYLPMEEFEAVANQFFASPDTSIRGWETARAAQQRIVASVSDVLGTIPADDAVLFCGHGAVGTLLKCHLMNTPIDRCHDQSCGGNWYRFERKDLEEQASPPLPWTLL</sequence>
<dbReference type="InterPro" id="IPR029033">
    <property type="entry name" value="His_PPase_superfam"/>
</dbReference>
<dbReference type="EMBL" id="JAFLNF010000006">
    <property type="protein sequence ID" value="MBO0346438.1"/>
    <property type="molecule type" value="Genomic_DNA"/>
</dbReference>
<dbReference type="InterPro" id="IPR013078">
    <property type="entry name" value="His_Pase_superF_clade-1"/>
</dbReference>
<accession>A0A939EQ26</accession>
<gene>
    <name evidence="1" type="ORF">J0X15_14485</name>
</gene>